<dbReference type="Gene3D" id="2.60.40.1080">
    <property type="match status" value="1"/>
</dbReference>
<keyword evidence="1" id="KW-0732">Signal</keyword>
<dbReference type="RefSeq" id="WP_015706819.1">
    <property type="nucleotide sequence ID" value="NC_015578.1"/>
</dbReference>
<name>F5YIZ8_TREPZ</name>
<dbReference type="HOGENOM" id="CLU_500501_0_0_12"/>
<reference evidence="4" key="1">
    <citation type="submission" date="2009-12" db="EMBL/GenBank/DDBJ databases">
        <title>Complete sequence of Treponema primitia strain ZAS-2.</title>
        <authorList>
            <person name="Tetu S.G."/>
            <person name="Matson E."/>
            <person name="Ren Q."/>
            <person name="Seshadri R."/>
            <person name="Elbourne L."/>
            <person name="Hassan K.A."/>
            <person name="Durkin A."/>
            <person name="Radune D."/>
            <person name="Mohamoud Y."/>
            <person name="Shay R."/>
            <person name="Jin S."/>
            <person name="Zhang X."/>
            <person name="Lucey K."/>
            <person name="Ballor N.R."/>
            <person name="Ottesen E."/>
            <person name="Rosenthal R."/>
            <person name="Allen A."/>
            <person name="Leadbetter J.R."/>
            <person name="Paulsen I.T."/>
        </authorList>
    </citation>
    <scope>NUCLEOTIDE SEQUENCE [LARGE SCALE GENOMIC DNA]</scope>
    <source>
        <strain evidence="4">ATCC BAA-887 / DSM 12427 / ZAS-2</strain>
    </source>
</reference>
<dbReference type="PROSITE" id="PS51257">
    <property type="entry name" value="PROKAR_LIPOPROTEIN"/>
    <property type="match status" value="1"/>
</dbReference>
<gene>
    <name evidence="3" type="ordered locus">TREPR_3473</name>
</gene>
<dbReference type="EMBL" id="CP001843">
    <property type="protein sequence ID" value="AEF87040.1"/>
    <property type="molecule type" value="Genomic_DNA"/>
</dbReference>
<protein>
    <submittedName>
        <fullName evidence="3">Putative cell wall/surface repeat protein</fullName>
    </submittedName>
</protein>
<dbReference type="Pfam" id="PF02368">
    <property type="entry name" value="Big_2"/>
    <property type="match status" value="1"/>
</dbReference>
<feature type="chain" id="PRO_5003336053" evidence="1">
    <location>
        <begin position="29"/>
        <end position="544"/>
    </location>
</feature>
<dbReference type="KEGG" id="tpi:TREPR_3473"/>
<evidence type="ECO:0000259" key="2">
    <source>
        <dbReference type="SMART" id="SM00635"/>
    </source>
</evidence>
<dbReference type="SMART" id="SM00635">
    <property type="entry name" value="BID_2"/>
    <property type="match status" value="2"/>
</dbReference>
<reference evidence="3 4" key="2">
    <citation type="journal article" date="2011" name="ISME J.">
        <title>RNA-seq reveals cooperative metabolic interactions between two termite-gut spirochete species in co-culture.</title>
        <authorList>
            <person name="Rosenthal A.Z."/>
            <person name="Matson E.G."/>
            <person name="Eldar A."/>
            <person name="Leadbetter J.R."/>
        </authorList>
    </citation>
    <scope>NUCLEOTIDE SEQUENCE [LARGE SCALE GENOMIC DNA]</scope>
    <source>
        <strain evidence="4">ATCC BAA-887 / DSM 12427 / ZAS-2</strain>
    </source>
</reference>
<feature type="domain" description="BIG2" evidence="2">
    <location>
        <begin position="259"/>
        <end position="336"/>
    </location>
</feature>
<dbReference type="Proteomes" id="UP000009223">
    <property type="component" value="Chromosome"/>
</dbReference>
<accession>F5YIZ8</accession>
<dbReference type="AlphaFoldDB" id="F5YIZ8"/>
<sequence length="544" mass="57245">MKKRFGAAILGKAALAAMLIFVMAFVSCGDLFGPDDDDNNNNFNPYNPTYSSPPINDIDASLVGTWRDNVQDGAILNVSFQSSGTAVIWGGSTGSWLNDPTLVYQGGTWGAKDGKISYQYTSTLQTVDVYSYSINNIGQLVLTASGMTIVLNKSSFVGVSYINYLPTSVVMGTPLTLSGTVSPYNATDRTIVWSISDADGTGAVITNGNILTASKMGNVSITATITNGKEDSYSYGYGYTYYYSIGSYTQSFTITITSDFVPVTSISDVPSSAVEGVPLVLTGTVYPDNATNQTIEWSVDSYYGTIIDGIFTPTISGNNAYITATITNGGWSASSDYSTSIYIYVSSMTPVTAITGVPTSATAGTPLTLSGTVSPAEATWQTIVWSVANAGTTGAAIINGNSLTTTAGGTAIVRATITDGTKGYFSGSYSITDYTQDFTITVIPTNSISLSFTDESGAAFTQGGFTISKGNAMNYTKTIILVGDWDSQKWRVDSGDSIIVGSSTSDKVTVNAADYALGAHTLSVRVVKNNVPWTKNITFTVVTD</sequence>
<dbReference type="OrthoDB" id="974840at2"/>
<dbReference type="eggNOG" id="COG5492">
    <property type="taxonomic scope" value="Bacteria"/>
</dbReference>
<feature type="signal peptide" evidence="1">
    <location>
        <begin position="1"/>
        <end position="28"/>
    </location>
</feature>
<dbReference type="InterPro" id="IPR003343">
    <property type="entry name" value="Big_2"/>
</dbReference>
<proteinExistence type="predicted"/>
<dbReference type="STRING" id="545694.TREPR_3473"/>
<evidence type="ECO:0000313" key="3">
    <source>
        <dbReference type="EMBL" id="AEF87040.1"/>
    </source>
</evidence>
<evidence type="ECO:0000256" key="1">
    <source>
        <dbReference type="SAM" id="SignalP"/>
    </source>
</evidence>
<feature type="domain" description="BIG2" evidence="2">
    <location>
        <begin position="158"/>
        <end position="235"/>
    </location>
</feature>
<evidence type="ECO:0000313" key="4">
    <source>
        <dbReference type="Proteomes" id="UP000009223"/>
    </source>
</evidence>
<keyword evidence="4" id="KW-1185">Reference proteome</keyword>
<organism evidence="3 4">
    <name type="scientific">Treponema primitia (strain ATCC BAA-887 / DSM 12427 / ZAS-2)</name>
    <dbReference type="NCBI Taxonomy" id="545694"/>
    <lineage>
        <taxon>Bacteria</taxon>
        <taxon>Pseudomonadati</taxon>
        <taxon>Spirochaetota</taxon>
        <taxon>Spirochaetia</taxon>
        <taxon>Spirochaetales</taxon>
        <taxon>Treponemataceae</taxon>
        <taxon>Treponema</taxon>
    </lineage>
</organism>